<accession>A0A2K4FFW5</accession>
<evidence type="ECO:0000256" key="4">
    <source>
        <dbReference type="ARBA" id="ARBA00022692"/>
    </source>
</evidence>
<sequence length="302" mass="34226">MLGNDKNKAEQHSHTKLARFDFYYDRIKQGLTLLVLVATGVICLSFIVTLLYFHHLTQAQSKISDHQLRAELLHFPGDDGLNRDVSDVTSEYDDSLNSLVVGPRAVNKHVVDALLASEDTSFYRHRGVLPKALFRAMFQDIFNAPVSSGGSTITQQLVKNQVLSNEKTYSRKANEIVLAMRTEHVLSKKEILYTYLNIVPFGRDFKGNNISGIAPASYSLFGKSPNELNVAESAYLIGLLQSPYTYTPYHEDGTLKTKARLQVGIDRQHYVLRRMRVENKISEEEYKQAKQYDIAQHLQTAK</sequence>
<keyword evidence="5" id="KW-0133">Cell shape</keyword>
<dbReference type="Proteomes" id="UP000242712">
    <property type="component" value="Unassembled WGS sequence"/>
</dbReference>
<evidence type="ECO:0000256" key="7">
    <source>
        <dbReference type="ARBA" id="ARBA00022989"/>
    </source>
</evidence>
<feature type="domain" description="Glycosyl transferase family 51" evidence="11">
    <location>
        <begin position="91"/>
        <end position="275"/>
    </location>
</feature>
<reference evidence="12 13" key="1">
    <citation type="submission" date="2017-08" db="EMBL/GenBank/DDBJ databases">
        <title>Draft genome sequences of 64 type strains of genus Staph aureus.</title>
        <authorList>
            <person name="Cole K."/>
            <person name="Golubchik T."/>
            <person name="Russell J."/>
            <person name="Foster D."/>
            <person name="Llewelyn M."/>
            <person name="Wilson D."/>
            <person name="Crook D."/>
            <person name="Paul J."/>
        </authorList>
    </citation>
    <scope>NUCLEOTIDE SEQUENCE [LARGE SCALE GENOMIC DNA]</scope>
    <source>
        <strain evidence="12 13">DSM 29875</strain>
    </source>
</reference>
<evidence type="ECO:0000259" key="11">
    <source>
        <dbReference type="Pfam" id="PF00912"/>
    </source>
</evidence>
<dbReference type="EMBL" id="PPPX01000001">
    <property type="protein sequence ID" value="POA10229.1"/>
    <property type="molecule type" value="Genomic_DNA"/>
</dbReference>
<name>A0A2K4FFW5_9STAP</name>
<dbReference type="OrthoDB" id="9766909at2"/>
<dbReference type="AlphaFoldDB" id="A0A2K4FFW5"/>
<keyword evidence="2" id="KW-0328">Glycosyltransferase</keyword>
<proteinExistence type="predicted"/>
<evidence type="ECO:0000256" key="6">
    <source>
        <dbReference type="ARBA" id="ARBA00022984"/>
    </source>
</evidence>
<dbReference type="InterPro" id="IPR023346">
    <property type="entry name" value="Lysozyme-like_dom_sf"/>
</dbReference>
<keyword evidence="8 10" id="KW-0472">Membrane</keyword>
<keyword evidence="9" id="KW-0961">Cell wall biogenesis/degradation</keyword>
<organism evidence="12 13">
    <name type="scientific">Staphylococcus argensis</name>
    <dbReference type="NCBI Taxonomy" id="1607738"/>
    <lineage>
        <taxon>Bacteria</taxon>
        <taxon>Bacillati</taxon>
        <taxon>Bacillota</taxon>
        <taxon>Bacilli</taxon>
        <taxon>Bacillales</taxon>
        <taxon>Staphylococcaceae</taxon>
        <taxon>Staphylococcus</taxon>
    </lineage>
</organism>
<feature type="transmembrane region" description="Helical" evidence="10">
    <location>
        <begin position="31"/>
        <end position="53"/>
    </location>
</feature>
<keyword evidence="7 10" id="KW-1133">Transmembrane helix</keyword>
<evidence type="ECO:0000256" key="5">
    <source>
        <dbReference type="ARBA" id="ARBA00022960"/>
    </source>
</evidence>
<evidence type="ECO:0000256" key="10">
    <source>
        <dbReference type="SAM" id="Phobius"/>
    </source>
</evidence>
<dbReference type="Pfam" id="PF00912">
    <property type="entry name" value="Transgly"/>
    <property type="match status" value="1"/>
</dbReference>
<keyword evidence="3" id="KW-0808">Transferase</keyword>
<gene>
    <name evidence="12" type="ORF">CD039_05620</name>
</gene>
<evidence type="ECO:0000256" key="2">
    <source>
        <dbReference type="ARBA" id="ARBA00022676"/>
    </source>
</evidence>
<dbReference type="PANTHER" id="PTHR32282:SF32">
    <property type="entry name" value="PENICILLIN-BINDING PROTEIN 2A"/>
    <property type="match status" value="1"/>
</dbReference>
<dbReference type="GO" id="GO:0071555">
    <property type="term" value="P:cell wall organization"/>
    <property type="evidence" value="ECO:0007669"/>
    <property type="project" value="UniProtKB-KW"/>
</dbReference>
<dbReference type="GeneID" id="98297824"/>
<keyword evidence="13" id="KW-1185">Reference proteome</keyword>
<keyword evidence="1" id="KW-1003">Cell membrane</keyword>
<evidence type="ECO:0000256" key="9">
    <source>
        <dbReference type="ARBA" id="ARBA00023316"/>
    </source>
</evidence>
<dbReference type="Gene3D" id="1.10.3810.10">
    <property type="entry name" value="Biosynthetic peptidoglycan transglycosylase-like"/>
    <property type="match status" value="1"/>
</dbReference>
<evidence type="ECO:0000256" key="1">
    <source>
        <dbReference type="ARBA" id="ARBA00022475"/>
    </source>
</evidence>
<evidence type="ECO:0000256" key="3">
    <source>
        <dbReference type="ARBA" id="ARBA00022679"/>
    </source>
</evidence>
<protein>
    <submittedName>
        <fullName evidence="12">Transglycosylase</fullName>
    </submittedName>
</protein>
<dbReference type="InterPro" id="IPR050396">
    <property type="entry name" value="Glycosyltr_51/Transpeptidase"/>
</dbReference>
<dbReference type="GO" id="GO:0030288">
    <property type="term" value="C:outer membrane-bounded periplasmic space"/>
    <property type="evidence" value="ECO:0007669"/>
    <property type="project" value="TreeGrafter"/>
</dbReference>
<dbReference type="GO" id="GO:0009252">
    <property type="term" value="P:peptidoglycan biosynthetic process"/>
    <property type="evidence" value="ECO:0007669"/>
    <property type="project" value="UniProtKB-KW"/>
</dbReference>
<dbReference type="PANTHER" id="PTHR32282">
    <property type="entry name" value="BINDING PROTEIN TRANSPEPTIDASE, PUTATIVE-RELATED"/>
    <property type="match status" value="1"/>
</dbReference>
<dbReference type="SUPFAM" id="SSF53955">
    <property type="entry name" value="Lysozyme-like"/>
    <property type="match status" value="1"/>
</dbReference>
<dbReference type="InterPro" id="IPR036950">
    <property type="entry name" value="PBP_transglycosylase"/>
</dbReference>
<dbReference type="InterPro" id="IPR001264">
    <property type="entry name" value="Glyco_trans_51"/>
</dbReference>
<dbReference type="GO" id="GO:0008360">
    <property type="term" value="P:regulation of cell shape"/>
    <property type="evidence" value="ECO:0007669"/>
    <property type="project" value="UniProtKB-KW"/>
</dbReference>
<dbReference type="GO" id="GO:0008955">
    <property type="term" value="F:peptidoglycan glycosyltransferase activity"/>
    <property type="evidence" value="ECO:0007669"/>
    <property type="project" value="TreeGrafter"/>
</dbReference>
<dbReference type="RefSeq" id="WP_103371481.1">
    <property type="nucleotide sequence ID" value="NZ_CBCRVO010000001.1"/>
</dbReference>
<comment type="caution">
    <text evidence="12">The sequence shown here is derived from an EMBL/GenBank/DDBJ whole genome shotgun (WGS) entry which is preliminary data.</text>
</comment>
<evidence type="ECO:0000313" key="13">
    <source>
        <dbReference type="Proteomes" id="UP000242712"/>
    </source>
</evidence>
<evidence type="ECO:0000256" key="8">
    <source>
        <dbReference type="ARBA" id="ARBA00023136"/>
    </source>
</evidence>
<keyword evidence="4 10" id="KW-0812">Transmembrane</keyword>
<evidence type="ECO:0000313" key="12">
    <source>
        <dbReference type="EMBL" id="POA10229.1"/>
    </source>
</evidence>
<keyword evidence="6" id="KW-0573">Peptidoglycan synthesis</keyword>